<dbReference type="FunFam" id="2.102.10.10:FF:000013">
    <property type="entry name" value="Nitrite reductase [NAD(P)H], small subunit"/>
    <property type="match status" value="1"/>
</dbReference>
<keyword evidence="1" id="KW-0001">2Fe-2S</keyword>
<dbReference type="PROSITE" id="PS51296">
    <property type="entry name" value="RIESKE"/>
    <property type="match status" value="1"/>
</dbReference>
<organism evidence="8 9">
    <name type="scientific">Mammaliicoccus sciuri</name>
    <name type="common">Staphylococcus sciuri</name>
    <dbReference type="NCBI Taxonomy" id="1296"/>
    <lineage>
        <taxon>Bacteria</taxon>
        <taxon>Bacillati</taxon>
        <taxon>Bacillota</taxon>
        <taxon>Bacilli</taxon>
        <taxon>Bacillales</taxon>
        <taxon>Staphylococcaceae</taxon>
        <taxon>Mammaliicoccus</taxon>
    </lineage>
</organism>
<dbReference type="CDD" id="cd03530">
    <property type="entry name" value="Rieske_NirD_small_Bacillus"/>
    <property type="match status" value="1"/>
</dbReference>
<keyword evidence="2" id="KW-0479">Metal-binding</keyword>
<evidence type="ECO:0000313" key="8">
    <source>
        <dbReference type="EMBL" id="ASE35484.1"/>
    </source>
</evidence>
<evidence type="ECO:0000256" key="2">
    <source>
        <dbReference type="ARBA" id="ARBA00022723"/>
    </source>
</evidence>
<dbReference type="GO" id="GO:0016705">
    <property type="term" value="F:oxidoreductase activity, acting on paired donors, with incorporation or reduction of molecular oxygen"/>
    <property type="evidence" value="ECO:0007669"/>
    <property type="project" value="UniProtKB-ARBA"/>
</dbReference>
<proteinExistence type="predicted"/>
<name>A0AAI8GV19_MAMSC</name>
<dbReference type="Proteomes" id="UP000197058">
    <property type="component" value="Chromosome"/>
</dbReference>
<evidence type="ECO:0000256" key="4">
    <source>
        <dbReference type="ARBA" id="ARBA00023004"/>
    </source>
</evidence>
<feature type="domain" description="Rieske" evidence="7">
    <location>
        <begin position="8"/>
        <end position="103"/>
    </location>
</feature>
<evidence type="ECO:0000259" key="7">
    <source>
        <dbReference type="PROSITE" id="PS51296"/>
    </source>
</evidence>
<dbReference type="GO" id="GO:0004497">
    <property type="term" value="F:monooxygenase activity"/>
    <property type="evidence" value="ECO:0007669"/>
    <property type="project" value="UniProtKB-ARBA"/>
</dbReference>
<keyword evidence="6" id="KW-0534">Nitrate assimilation</keyword>
<dbReference type="GO" id="GO:0051537">
    <property type="term" value="F:2 iron, 2 sulfur cluster binding"/>
    <property type="evidence" value="ECO:0007669"/>
    <property type="project" value="UniProtKB-KW"/>
</dbReference>
<dbReference type="PANTHER" id="PTHR21496:SF23">
    <property type="entry name" value="3-PHENYLPROPIONATE_CINNAMIC ACID DIOXYGENASE FERREDOXIN SUBUNIT"/>
    <property type="match status" value="1"/>
</dbReference>
<dbReference type="Pfam" id="PF13806">
    <property type="entry name" value="Rieske_2"/>
    <property type="match status" value="1"/>
</dbReference>
<dbReference type="KEGG" id="sscu:CEP64_13110"/>
<dbReference type="GO" id="GO:0042128">
    <property type="term" value="P:nitrate assimilation"/>
    <property type="evidence" value="ECO:0007669"/>
    <property type="project" value="UniProtKB-KW"/>
</dbReference>
<dbReference type="GO" id="GO:0008942">
    <property type="term" value="F:nitrite reductase [NAD(P)H] activity"/>
    <property type="evidence" value="ECO:0007669"/>
    <property type="project" value="InterPro"/>
</dbReference>
<evidence type="ECO:0000313" key="9">
    <source>
        <dbReference type="Proteomes" id="UP000197058"/>
    </source>
</evidence>
<evidence type="ECO:0000256" key="1">
    <source>
        <dbReference type="ARBA" id="ARBA00022714"/>
    </source>
</evidence>
<dbReference type="GO" id="GO:0046872">
    <property type="term" value="F:metal ion binding"/>
    <property type="evidence" value="ECO:0007669"/>
    <property type="project" value="UniProtKB-KW"/>
</dbReference>
<evidence type="ECO:0000256" key="5">
    <source>
        <dbReference type="ARBA" id="ARBA00023014"/>
    </source>
</evidence>
<evidence type="ECO:0000256" key="3">
    <source>
        <dbReference type="ARBA" id="ARBA00023002"/>
    </source>
</evidence>
<dbReference type="SUPFAM" id="SSF50022">
    <property type="entry name" value="ISP domain"/>
    <property type="match status" value="1"/>
</dbReference>
<dbReference type="InterPro" id="IPR012748">
    <property type="entry name" value="Rieske-like_NirD"/>
</dbReference>
<keyword evidence="5" id="KW-0411">Iron-sulfur</keyword>
<dbReference type="Gene3D" id="2.102.10.10">
    <property type="entry name" value="Rieske [2Fe-2S] iron-sulphur domain"/>
    <property type="match status" value="1"/>
</dbReference>
<dbReference type="InterPro" id="IPR036922">
    <property type="entry name" value="Rieske_2Fe-2S_sf"/>
</dbReference>
<dbReference type="NCBIfam" id="TIGR02378">
    <property type="entry name" value="nirD_assim_sml"/>
    <property type="match status" value="1"/>
</dbReference>
<keyword evidence="3" id="KW-0560">Oxidoreductase</keyword>
<keyword evidence="4" id="KW-0408">Iron</keyword>
<dbReference type="InterPro" id="IPR017941">
    <property type="entry name" value="Rieske_2Fe-2S"/>
</dbReference>
<dbReference type="PANTHER" id="PTHR21496">
    <property type="entry name" value="FERREDOXIN-RELATED"/>
    <property type="match status" value="1"/>
</dbReference>
<sequence>MTLTNEKVRVAHISELEPLIGKKVIVGDTQIGLFLTEEGIIRAINNICPHKQGPLSEGTVSGDYVYCPLHDQKIDLSTGQVQEPDEGCVATYSVEVVDGDIYVCL</sequence>
<reference evidence="9" key="1">
    <citation type="submission" date="2017-06" db="EMBL/GenBank/DDBJ databases">
        <title>FDA dAtabase for Regulatory Grade micrObial Sequences (FDA-ARGOS): Supporting development and validation of Infectious Disease Dx tests.</title>
        <authorList>
            <person name="Goldberg B."/>
            <person name="Campos J."/>
            <person name="Tallon L."/>
            <person name="Sadzewicz L."/>
            <person name="Sengamalay N."/>
            <person name="Ott S."/>
            <person name="Godinez A."/>
            <person name="Nagaraj S."/>
            <person name="Vavikolanu K."/>
            <person name="Nadendla S."/>
            <person name="George J."/>
            <person name="Geyer C."/>
            <person name="Sichtig H."/>
        </authorList>
    </citation>
    <scope>NUCLEOTIDE SEQUENCE [LARGE SCALE GENOMIC DNA]</scope>
    <source>
        <strain evidence="9">FDAARGOS_285</strain>
    </source>
</reference>
<dbReference type="RefSeq" id="WP_088592677.1">
    <property type="nucleotide sequence ID" value="NZ_CP022046.2"/>
</dbReference>
<protein>
    <submittedName>
        <fullName evidence="8">Nitrite reductase (NAD(P)H) small subunit</fullName>
    </submittedName>
</protein>
<gene>
    <name evidence="8" type="primary">nirD</name>
    <name evidence="8" type="ORF">CEP64_13110</name>
</gene>
<dbReference type="EMBL" id="CP022046">
    <property type="protein sequence ID" value="ASE35484.1"/>
    <property type="molecule type" value="Genomic_DNA"/>
</dbReference>
<evidence type="ECO:0000256" key="6">
    <source>
        <dbReference type="ARBA" id="ARBA00023063"/>
    </source>
</evidence>
<dbReference type="AlphaFoldDB" id="A0AAI8GV19"/>
<accession>A0AAI8GV19</accession>